<protein>
    <recommendedName>
        <fullName evidence="6">Major facilitator superfamily (MFS) profile domain-containing protein</fullName>
    </recommendedName>
</protein>
<dbReference type="Gene3D" id="1.20.1250.20">
    <property type="entry name" value="MFS general substrate transporter like domains"/>
    <property type="match status" value="1"/>
</dbReference>
<keyword evidence="4 5" id="KW-0472">Membrane</keyword>
<keyword evidence="3 5" id="KW-1133">Transmembrane helix</keyword>
<dbReference type="GO" id="GO:0016020">
    <property type="term" value="C:membrane"/>
    <property type="evidence" value="ECO:0007669"/>
    <property type="project" value="UniProtKB-SubCell"/>
</dbReference>
<comment type="subcellular location">
    <subcellularLocation>
        <location evidence="1">Membrane</location>
        <topology evidence="1">Multi-pass membrane protein</topology>
    </subcellularLocation>
</comment>
<keyword evidence="2 5" id="KW-0812">Transmembrane</keyword>
<keyword evidence="8" id="KW-1185">Reference proteome</keyword>
<dbReference type="AlphaFoldDB" id="A0A3Q4BF73"/>
<reference evidence="7" key="2">
    <citation type="submission" date="2025-09" db="UniProtKB">
        <authorList>
            <consortium name="Ensembl"/>
        </authorList>
    </citation>
    <scope>IDENTIFICATION</scope>
</reference>
<feature type="transmembrane region" description="Helical" evidence="5">
    <location>
        <begin position="388"/>
        <end position="406"/>
    </location>
</feature>
<evidence type="ECO:0000256" key="1">
    <source>
        <dbReference type="ARBA" id="ARBA00004141"/>
    </source>
</evidence>
<reference evidence="7" key="1">
    <citation type="submission" date="2025-08" db="UniProtKB">
        <authorList>
            <consortium name="Ensembl"/>
        </authorList>
    </citation>
    <scope>IDENTIFICATION</scope>
</reference>
<evidence type="ECO:0000256" key="2">
    <source>
        <dbReference type="ARBA" id="ARBA00022692"/>
    </source>
</evidence>
<dbReference type="GO" id="GO:0022857">
    <property type="term" value="F:transmembrane transporter activity"/>
    <property type="evidence" value="ECO:0007669"/>
    <property type="project" value="InterPro"/>
</dbReference>
<dbReference type="Pfam" id="PF00083">
    <property type="entry name" value="Sugar_tr"/>
    <property type="match status" value="1"/>
</dbReference>
<feature type="transmembrane region" description="Helical" evidence="5">
    <location>
        <begin position="20"/>
        <end position="42"/>
    </location>
</feature>
<dbReference type="PANTHER" id="PTHR24064">
    <property type="entry name" value="SOLUTE CARRIER FAMILY 22 MEMBER"/>
    <property type="match status" value="1"/>
</dbReference>
<feature type="transmembrane region" description="Helical" evidence="5">
    <location>
        <begin position="251"/>
        <end position="270"/>
    </location>
</feature>
<feature type="transmembrane region" description="Helical" evidence="5">
    <location>
        <begin position="357"/>
        <end position="379"/>
    </location>
</feature>
<evidence type="ECO:0000259" key="6">
    <source>
        <dbReference type="PROSITE" id="PS50850"/>
    </source>
</evidence>
<accession>A0A3Q4BF73</accession>
<dbReference type="SUPFAM" id="SSF103473">
    <property type="entry name" value="MFS general substrate transporter"/>
    <property type="match status" value="1"/>
</dbReference>
<feature type="transmembrane region" description="Helical" evidence="5">
    <location>
        <begin position="138"/>
        <end position="157"/>
    </location>
</feature>
<feature type="transmembrane region" description="Helical" evidence="5">
    <location>
        <begin position="169"/>
        <end position="187"/>
    </location>
</feature>
<dbReference type="InterPro" id="IPR005829">
    <property type="entry name" value="Sugar_transporter_CS"/>
</dbReference>
<evidence type="ECO:0000256" key="3">
    <source>
        <dbReference type="ARBA" id="ARBA00022989"/>
    </source>
</evidence>
<organism evidence="7 8">
    <name type="scientific">Mola mola</name>
    <name type="common">Ocean sunfish</name>
    <name type="synonym">Tetraodon mola</name>
    <dbReference type="NCBI Taxonomy" id="94237"/>
    <lineage>
        <taxon>Eukaryota</taxon>
        <taxon>Metazoa</taxon>
        <taxon>Chordata</taxon>
        <taxon>Craniata</taxon>
        <taxon>Vertebrata</taxon>
        <taxon>Euteleostomi</taxon>
        <taxon>Actinopterygii</taxon>
        <taxon>Neopterygii</taxon>
        <taxon>Teleostei</taxon>
        <taxon>Neoteleostei</taxon>
        <taxon>Acanthomorphata</taxon>
        <taxon>Eupercaria</taxon>
        <taxon>Tetraodontiformes</taxon>
        <taxon>Molidae</taxon>
        <taxon>Mola</taxon>
    </lineage>
</organism>
<dbReference type="InterPro" id="IPR036259">
    <property type="entry name" value="MFS_trans_sf"/>
</dbReference>
<dbReference type="Ensembl" id="ENSMMOT00000018051.1">
    <property type="protein sequence ID" value="ENSMMOP00000017760.1"/>
    <property type="gene ID" value="ENSMMOG00000013477.1"/>
</dbReference>
<evidence type="ECO:0000256" key="5">
    <source>
        <dbReference type="SAM" id="Phobius"/>
    </source>
</evidence>
<dbReference type="InterPro" id="IPR020846">
    <property type="entry name" value="MFS_dom"/>
</dbReference>
<name>A0A3Q4BF73_MOLML</name>
<proteinExistence type="predicted"/>
<dbReference type="PROSITE" id="PS00217">
    <property type="entry name" value="SUGAR_TRANSPORT_2"/>
    <property type="match status" value="1"/>
</dbReference>
<evidence type="ECO:0000313" key="7">
    <source>
        <dbReference type="Ensembl" id="ENSMMOP00000017760.1"/>
    </source>
</evidence>
<sequence>MVDFGKILRTIGDFGLFQKLITLGLSFPNFLMPSCFCSFLFVESDPERHCNTDWILSAAPNLTTEEQLNLTLPRQEDGTFSRCRMFAPVDWDIDSIRKHGLNETTGCQTGWVYHNMLYEATIVTDFDLVCDKSNMVEVAQTVFLSGLLAGSFIFGPAAESFGRRRATQLPVVLALIFSVAVGMSPNFSVYMVSQFLVGAAQGGYRMNSIVLATEWIGVTKRSLASCLSQEFAALGQCAAAGLVYAIRDWRVAQYIIAGGQTFVFLYIWWIPESARWLLTQGKTEEAKKIICRVAAINKKRVPENLLEDRRWRASNKNKSVVVVDFLSYFRCPLCRLFSLNLGYFCLALNVGKFGLSIFLVQFLFGITEIPAHLLCIWALEVIGRKRSLISTLLAGGCVCLLTLAFSQGEFPVFHITDMTVIFHMPSFYNLNSRERCCYHSPRHHWEVPVQLGWISMYGLHSGVVSHHCQVHKIKASENI</sequence>
<dbReference type="PROSITE" id="PS50850">
    <property type="entry name" value="MFS"/>
    <property type="match status" value="1"/>
</dbReference>
<evidence type="ECO:0000256" key="4">
    <source>
        <dbReference type="ARBA" id="ARBA00023136"/>
    </source>
</evidence>
<dbReference type="Proteomes" id="UP000261620">
    <property type="component" value="Unplaced"/>
</dbReference>
<evidence type="ECO:0000313" key="8">
    <source>
        <dbReference type="Proteomes" id="UP000261620"/>
    </source>
</evidence>
<dbReference type="InterPro" id="IPR005828">
    <property type="entry name" value="MFS_sugar_transport-like"/>
</dbReference>
<feature type="domain" description="Major facilitator superfamily (MFS) profile" evidence="6">
    <location>
        <begin position="83"/>
        <end position="479"/>
    </location>
</feature>